<evidence type="ECO:0000256" key="1">
    <source>
        <dbReference type="SAM" id="Coils"/>
    </source>
</evidence>
<dbReference type="InterPro" id="IPR000551">
    <property type="entry name" value="MerR-type_HTH_dom"/>
</dbReference>
<accession>A0ABT8GW35</accession>
<dbReference type="RefSeq" id="WP_301139932.1">
    <property type="nucleotide sequence ID" value="NZ_JAUHTQ010000029.1"/>
</dbReference>
<evidence type="ECO:0000313" key="4">
    <source>
        <dbReference type="Proteomes" id="UP001172743"/>
    </source>
</evidence>
<feature type="domain" description="HTH merR-type" evidence="2">
    <location>
        <begin position="8"/>
        <end position="70"/>
    </location>
</feature>
<dbReference type="Proteomes" id="UP001172743">
    <property type="component" value="Unassembled WGS sequence"/>
</dbReference>
<dbReference type="SUPFAM" id="SSF46955">
    <property type="entry name" value="Putative DNA-binding domain"/>
    <property type="match status" value="1"/>
</dbReference>
<proteinExistence type="predicted"/>
<dbReference type="EMBL" id="JAUHTQ010000029">
    <property type="protein sequence ID" value="MDN4495623.1"/>
    <property type="molecule type" value="Genomic_DNA"/>
</dbReference>
<reference evidence="3" key="1">
    <citation type="submission" date="2023-07" db="EMBL/GenBank/DDBJ databases">
        <title>Ureibacillus sp. isolated from freshwater well.</title>
        <authorList>
            <person name="Kirdat K."/>
            <person name="Bhatt A."/>
            <person name="Teware R."/>
            <person name="Bhavsar Y."/>
            <person name="Yadav A."/>
        </authorList>
    </citation>
    <scope>NUCLEOTIDE SEQUENCE</scope>
    <source>
        <strain evidence="3">BA0131</strain>
    </source>
</reference>
<keyword evidence="4" id="KW-1185">Reference proteome</keyword>
<organism evidence="3 4">
    <name type="scientific">Ureibacillus aquaedulcis</name>
    <dbReference type="NCBI Taxonomy" id="3058421"/>
    <lineage>
        <taxon>Bacteria</taxon>
        <taxon>Bacillati</taxon>
        <taxon>Bacillota</taxon>
        <taxon>Bacilli</taxon>
        <taxon>Bacillales</taxon>
        <taxon>Caryophanaceae</taxon>
        <taxon>Ureibacillus</taxon>
    </lineage>
</organism>
<sequence>MERISAKIVAEMLGFTTTNLKHYAALLEQNGLEIYRNSRNHREYTQDDVKILKAMQYLNREKSMSLDDAAIKVTSSDFDSDALLSQQLPQIVAQNDANISVVKQESDSALRILAELSTLLAEQKAIREELIARDKLQIEFMSTIDGKLAQQAEAMKEQAATIEAINMELETLRKQQEEKPTSFWGRLFGRK</sequence>
<feature type="coiled-coil region" evidence="1">
    <location>
        <begin position="113"/>
        <end position="179"/>
    </location>
</feature>
<dbReference type="Pfam" id="PF13411">
    <property type="entry name" value="MerR_1"/>
    <property type="match status" value="1"/>
</dbReference>
<name>A0ABT8GW35_9BACL</name>
<comment type="caution">
    <text evidence="3">The sequence shown here is derived from an EMBL/GenBank/DDBJ whole genome shotgun (WGS) entry which is preliminary data.</text>
</comment>
<gene>
    <name evidence="3" type="ORF">QYB95_18955</name>
</gene>
<keyword evidence="1" id="KW-0175">Coiled coil</keyword>
<dbReference type="InterPro" id="IPR009061">
    <property type="entry name" value="DNA-bd_dom_put_sf"/>
</dbReference>
<evidence type="ECO:0000313" key="3">
    <source>
        <dbReference type="EMBL" id="MDN4495623.1"/>
    </source>
</evidence>
<protein>
    <submittedName>
        <fullName evidence="3">MerR family transcriptional regulator</fullName>
    </submittedName>
</protein>
<evidence type="ECO:0000259" key="2">
    <source>
        <dbReference type="Pfam" id="PF13411"/>
    </source>
</evidence>
<dbReference type="Gene3D" id="1.10.1660.10">
    <property type="match status" value="1"/>
</dbReference>